<gene>
    <name evidence="1" type="ORF">HXM93_02235</name>
</gene>
<organism evidence="1 2">
    <name type="scientific">Oribacterium parvum</name>
    <dbReference type="NCBI Taxonomy" id="1501329"/>
    <lineage>
        <taxon>Bacteria</taxon>
        <taxon>Bacillati</taxon>
        <taxon>Bacillota</taxon>
        <taxon>Clostridia</taxon>
        <taxon>Lachnospirales</taxon>
        <taxon>Lachnospiraceae</taxon>
        <taxon>Oribacterium</taxon>
    </lineage>
</organism>
<evidence type="ECO:0000313" key="1">
    <source>
        <dbReference type="EMBL" id="MBF1283341.1"/>
    </source>
</evidence>
<evidence type="ECO:0000313" key="2">
    <source>
        <dbReference type="Proteomes" id="UP000709351"/>
    </source>
</evidence>
<dbReference type="EMBL" id="JABZRD010000097">
    <property type="protein sequence ID" value="MBF1283341.1"/>
    <property type="molecule type" value="Genomic_DNA"/>
</dbReference>
<dbReference type="AlphaFoldDB" id="A0A930DNQ5"/>
<proteinExistence type="predicted"/>
<accession>A0A930DNQ5</accession>
<protein>
    <submittedName>
        <fullName evidence="1">Uncharacterized protein</fullName>
    </submittedName>
</protein>
<sequence length="126" mass="14473">MTRLPNLELLMHKGIGHLGLDKEFMEKVIKAKSDGIRTFNFQIETFPQIWGNTCTGFDITEDGKATVGGCAMTTEYTTVVHEENTESYLVFFGDRPCYAVHNPTKEFYEDLKERHLVSLSKSKERY</sequence>
<reference evidence="1" key="1">
    <citation type="submission" date="2020-04" db="EMBL/GenBank/DDBJ databases">
        <title>Deep metagenomics examines the oral microbiome during advanced dental caries in children, revealing novel taxa and co-occurrences with host molecules.</title>
        <authorList>
            <person name="Baker J.L."/>
            <person name="Morton J.T."/>
            <person name="Dinis M."/>
            <person name="Alvarez R."/>
            <person name="Tran N.C."/>
            <person name="Knight R."/>
            <person name="Edlund A."/>
        </authorList>
    </citation>
    <scope>NUCLEOTIDE SEQUENCE</scope>
    <source>
        <strain evidence="1">JCVI_24_bin.2</strain>
    </source>
</reference>
<name>A0A930DNQ5_9FIRM</name>
<comment type="caution">
    <text evidence="1">The sequence shown here is derived from an EMBL/GenBank/DDBJ whole genome shotgun (WGS) entry which is preliminary data.</text>
</comment>
<dbReference type="Proteomes" id="UP000709351">
    <property type="component" value="Unassembled WGS sequence"/>
</dbReference>